<comment type="subunit">
    <text evidence="4">Interacts with translational regulator CsrA and flagellin(s).</text>
</comment>
<keyword evidence="5" id="KW-0969">Cilium</keyword>
<dbReference type="GO" id="GO:0006417">
    <property type="term" value="P:regulation of translation"/>
    <property type="evidence" value="ECO:0007669"/>
    <property type="project" value="UniProtKB-KW"/>
</dbReference>
<dbReference type="STRING" id="1121001.SAMN02745857_01009"/>
<comment type="function">
    <text evidence="4">Acts as an anti-CsrA protein, binds CsrA and prevents it from repressing translation of its target genes, one of which is flagellin. Binds to flagellin and participates in the assembly of the flagellum.</text>
</comment>
<dbReference type="AlphaFoldDB" id="A0A1W1X9A5"/>
<evidence type="ECO:0000256" key="1">
    <source>
        <dbReference type="ARBA" id="ARBA00022490"/>
    </source>
</evidence>
<dbReference type="PANTHER" id="PTHR39190">
    <property type="entry name" value="FLAGELLAR ASSEMBLY FACTOR FLIW"/>
    <property type="match status" value="1"/>
</dbReference>
<proteinExistence type="inferred from homology"/>
<keyword evidence="3 4" id="KW-0810">Translation regulation</keyword>
<evidence type="ECO:0000313" key="6">
    <source>
        <dbReference type="Proteomes" id="UP000192761"/>
    </source>
</evidence>
<evidence type="ECO:0000256" key="3">
    <source>
        <dbReference type="ARBA" id="ARBA00022845"/>
    </source>
</evidence>
<keyword evidence="5" id="KW-0966">Cell projection</keyword>
<dbReference type="InterPro" id="IPR003775">
    <property type="entry name" value="Flagellar_assembly_factor_FliW"/>
</dbReference>
<dbReference type="InterPro" id="IPR024046">
    <property type="entry name" value="Flagellar_assmbl_FliW_dom_sf"/>
</dbReference>
<dbReference type="Proteomes" id="UP000192761">
    <property type="component" value="Unassembled WGS sequence"/>
</dbReference>
<keyword evidence="5" id="KW-0282">Flagellum</keyword>
<dbReference type="SUPFAM" id="SSF141457">
    <property type="entry name" value="BH3618-like"/>
    <property type="match status" value="1"/>
</dbReference>
<dbReference type="EMBL" id="FWXD01000004">
    <property type="protein sequence ID" value="SMC20562.1"/>
    <property type="molecule type" value="Genomic_DNA"/>
</dbReference>
<comment type="subcellular location">
    <subcellularLocation>
        <location evidence="4">Cytoplasm</location>
    </subcellularLocation>
</comment>
<reference evidence="5 6" key="1">
    <citation type="submission" date="2017-04" db="EMBL/GenBank/DDBJ databases">
        <authorList>
            <person name="Afonso C.L."/>
            <person name="Miller P.J."/>
            <person name="Scott M.A."/>
            <person name="Spackman E."/>
            <person name="Goraichik I."/>
            <person name="Dimitrov K.M."/>
            <person name="Suarez D.L."/>
            <person name="Swayne D.E."/>
        </authorList>
    </citation>
    <scope>NUCLEOTIDE SEQUENCE [LARGE SCALE GENOMIC DNA]</scope>
    <source>
        <strain evidence="5 6">DSM 23236</strain>
    </source>
</reference>
<name>A0A1W1X9A5_9NEIS</name>
<gene>
    <name evidence="4" type="primary">fliW</name>
    <name evidence="5" type="ORF">SAMN02745857_01009</name>
</gene>
<evidence type="ECO:0000256" key="2">
    <source>
        <dbReference type="ARBA" id="ARBA00022795"/>
    </source>
</evidence>
<dbReference type="GO" id="GO:0005737">
    <property type="term" value="C:cytoplasm"/>
    <property type="evidence" value="ECO:0007669"/>
    <property type="project" value="UniProtKB-SubCell"/>
</dbReference>
<evidence type="ECO:0000313" key="5">
    <source>
        <dbReference type="EMBL" id="SMC20562.1"/>
    </source>
</evidence>
<keyword evidence="6" id="KW-1185">Reference proteome</keyword>
<organism evidence="5 6">
    <name type="scientific">Andreprevotia lacus DSM 23236</name>
    <dbReference type="NCBI Taxonomy" id="1121001"/>
    <lineage>
        <taxon>Bacteria</taxon>
        <taxon>Pseudomonadati</taxon>
        <taxon>Pseudomonadota</taxon>
        <taxon>Betaproteobacteria</taxon>
        <taxon>Neisseriales</taxon>
        <taxon>Chitinibacteraceae</taxon>
        <taxon>Andreprevotia</taxon>
    </lineage>
</organism>
<keyword evidence="4" id="KW-0143">Chaperone</keyword>
<dbReference type="PANTHER" id="PTHR39190:SF1">
    <property type="entry name" value="FLAGELLAR ASSEMBLY FACTOR FLIW"/>
    <property type="match status" value="1"/>
</dbReference>
<accession>A0A1W1X9A5</accession>
<dbReference type="Gene3D" id="2.30.290.10">
    <property type="entry name" value="BH3618-like"/>
    <property type="match status" value="1"/>
</dbReference>
<keyword evidence="1 4" id="KW-0963">Cytoplasm</keyword>
<comment type="similarity">
    <text evidence="4">Belongs to the FliW family.</text>
</comment>
<sequence length="141" mass="15547">MQIAHTRFGDVEVDPATILTFPRGLPGFESYTRYKLLHEEKPNPTVLWLQSLDDAEVAISVVQADLLGVNYQIELSDEETALLQLEAGHETVLLLTLAKQPDNSKGISANTMSPIIINATSRRGLQKIGLHADIVFRNNPA</sequence>
<keyword evidence="2 4" id="KW-1005">Bacterial flagellum biogenesis</keyword>
<dbReference type="HAMAP" id="MF_01185">
    <property type="entry name" value="FliW"/>
    <property type="match status" value="1"/>
</dbReference>
<dbReference type="Pfam" id="PF02623">
    <property type="entry name" value="FliW"/>
    <property type="match status" value="1"/>
</dbReference>
<evidence type="ECO:0000256" key="4">
    <source>
        <dbReference type="HAMAP-Rule" id="MF_01185"/>
    </source>
</evidence>
<protein>
    <recommendedName>
        <fullName evidence="4">Flagellar assembly factor FliW</fullName>
    </recommendedName>
</protein>
<dbReference type="GO" id="GO:0044780">
    <property type="term" value="P:bacterial-type flagellum assembly"/>
    <property type="evidence" value="ECO:0007669"/>
    <property type="project" value="UniProtKB-UniRule"/>
</dbReference>